<dbReference type="SUPFAM" id="SSF51658">
    <property type="entry name" value="Xylose isomerase-like"/>
    <property type="match status" value="1"/>
</dbReference>
<reference evidence="2" key="1">
    <citation type="journal article" date="2013" name="Environ. Microbiol.">
        <title>Microbiota from the distal guts of lean and obese adolescents exhibit partial functional redundancy besides clear differences in community structure.</title>
        <authorList>
            <person name="Ferrer M."/>
            <person name="Ruiz A."/>
            <person name="Lanza F."/>
            <person name="Haange S.B."/>
            <person name="Oberbach A."/>
            <person name="Till H."/>
            <person name="Bargiela R."/>
            <person name="Campoy C."/>
            <person name="Segura M.T."/>
            <person name="Richter M."/>
            <person name="von Bergen M."/>
            <person name="Seifert J."/>
            <person name="Suarez A."/>
        </authorList>
    </citation>
    <scope>NUCLEOTIDE SEQUENCE</scope>
</reference>
<feature type="domain" description="Xylose isomerase-like TIM barrel" evidence="1">
    <location>
        <begin position="2"/>
        <end position="135"/>
    </location>
</feature>
<comment type="caution">
    <text evidence="2">The sequence shown here is derived from an EMBL/GenBank/DDBJ whole genome shotgun (WGS) entry which is preliminary data.</text>
</comment>
<organism evidence="2">
    <name type="scientific">human gut metagenome</name>
    <dbReference type="NCBI Taxonomy" id="408170"/>
    <lineage>
        <taxon>unclassified sequences</taxon>
        <taxon>metagenomes</taxon>
        <taxon>organismal metagenomes</taxon>
    </lineage>
</organism>
<dbReference type="EMBL" id="AJWY01008452">
    <property type="protein sequence ID" value="EKC61170.1"/>
    <property type="molecule type" value="Genomic_DNA"/>
</dbReference>
<gene>
    <name evidence="2" type="ORF">LEA_12486</name>
</gene>
<dbReference type="InterPro" id="IPR050312">
    <property type="entry name" value="IolE/XylAMocC-like"/>
</dbReference>
<dbReference type="InterPro" id="IPR013022">
    <property type="entry name" value="Xyl_isomerase-like_TIM-brl"/>
</dbReference>
<dbReference type="PANTHER" id="PTHR12110:SF41">
    <property type="entry name" value="INOSOSE DEHYDRATASE"/>
    <property type="match status" value="1"/>
</dbReference>
<dbReference type="Gene3D" id="3.20.20.150">
    <property type="entry name" value="Divalent-metal-dependent TIM barrel enzymes"/>
    <property type="match status" value="1"/>
</dbReference>
<dbReference type="Pfam" id="PF01261">
    <property type="entry name" value="AP_endonuc_2"/>
    <property type="match status" value="1"/>
</dbReference>
<sequence length="141" mass="15832">GAPAAEHAGVRIGIENVWNNFLLSPLETARYIDQFDSPAIGAYFDVGNVMAWGWPEQWTDILAGRIVRIHLKDFSRKLADEKGRGRGFDVPLGEGEVDWPRVMASLLRNYDGNWLTIEHQGGDTPEGLAELSRRWDRITGI</sequence>
<feature type="non-terminal residue" evidence="2">
    <location>
        <position position="1"/>
    </location>
</feature>
<accession>K1T4M6</accession>
<protein>
    <submittedName>
        <fullName evidence="2">Xylose isomerase domain protein TIM barrel</fullName>
    </submittedName>
</protein>
<proteinExistence type="predicted"/>
<evidence type="ECO:0000259" key="1">
    <source>
        <dbReference type="Pfam" id="PF01261"/>
    </source>
</evidence>
<dbReference type="PANTHER" id="PTHR12110">
    <property type="entry name" value="HYDROXYPYRUVATE ISOMERASE"/>
    <property type="match status" value="1"/>
</dbReference>
<dbReference type="InterPro" id="IPR036237">
    <property type="entry name" value="Xyl_isomerase-like_sf"/>
</dbReference>
<name>K1T4M6_9ZZZZ</name>
<keyword evidence="2" id="KW-0413">Isomerase</keyword>
<dbReference type="GO" id="GO:0016853">
    <property type="term" value="F:isomerase activity"/>
    <property type="evidence" value="ECO:0007669"/>
    <property type="project" value="UniProtKB-KW"/>
</dbReference>
<evidence type="ECO:0000313" key="2">
    <source>
        <dbReference type="EMBL" id="EKC61170.1"/>
    </source>
</evidence>
<dbReference type="AlphaFoldDB" id="K1T4M6"/>